<keyword evidence="4" id="KW-0812">Transmembrane</keyword>
<dbReference type="SUPFAM" id="SSF161098">
    <property type="entry name" value="MetI-like"/>
    <property type="match status" value="1"/>
</dbReference>
<dbReference type="PANTHER" id="PTHR30193">
    <property type="entry name" value="ABC TRANSPORTER PERMEASE PROTEIN"/>
    <property type="match status" value="1"/>
</dbReference>
<evidence type="ECO:0000256" key="5">
    <source>
        <dbReference type="ARBA" id="ARBA00022989"/>
    </source>
</evidence>
<dbReference type="AlphaFoldDB" id="A0A255H6B0"/>
<comment type="caution">
    <text evidence="9">The sequence shown here is derived from an EMBL/GenBank/DDBJ whole genome shotgun (WGS) entry which is preliminary data.</text>
</comment>
<dbReference type="GO" id="GO:0005886">
    <property type="term" value="C:plasma membrane"/>
    <property type="evidence" value="ECO:0007669"/>
    <property type="project" value="UniProtKB-SubCell"/>
</dbReference>
<evidence type="ECO:0000256" key="2">
    <source>
        <dbReference type="ARBA" id="ARBA00022448"/>
    </source>
</evidence>
<keyword evidence="2 7" id="KW-0813">Transport</keyword>
<keyword evidence="3" id="KW-1003">Cell membrane</keyword>
<proteinExistence type="inferred from homology"/>
<keyword evidence="10" id="KW-1185">Reference proteome</keyword>
<evidence type="ECO:0000259" key="8">
    <source>
        <dbReference type="PROSITE" id="PS50928"/>
    </source>
</evidence>
<dbReference type="GO" id="GO:0055085">
    <property type="term" value="P:transmembrane transport"/>
    <property type="evidence" value="ECO:0007669"/>
    <property type="project" value="InterPro"/>
</dbReference>
<dbReference type="CDD" id="cd06261">
    <property type="entry name" value="TM_PBP2"/>
    <property type="match status" value="1"/>
</dbReference>
<dbReference type="Pfam" id="PF00528">
    <property type="entry name" value="BPD_transp_1"/>
    <property type="match status" value="1"/>
</dbReference>
<feature type="domain" description="ABC transmembrane type-1" evidence="8">
    <location>
        <begin position="52"/>
        <end position="274"/>
    </location>
</feature>
<keyword evidence="5" id="KW-1133">Transmembrane helix</keyword>
<dbReference type="OrthoDB" id="9804439at2"/>
<dbReference type="Gene3D" id="1.10.3720.10">
    <property type="entry name" value="MetI-like"/>
    <property type="match status" value="1"/>
</dbReference>
<evidence type="ECO:0000256" key="7">
    <source>
        <dbReference type="RuleBase" id="RU363032"/>
    </source>
</evidence>
<dbReference type="InterPro" id="IPR051393">
    <property type="entry name" value="ABC_transporter_permease"/>
</dbReference>
<dbReference type="EMBL" id="NMVQ01000009">
    <property type="protein sequence ID" value="OYO22846.1"/>
    <property type="molecule type" value="Genomic_DNA"/>
</dbReference>
<comment type="subcellular location">
    <subcellularLocation>
        <location evidence="1 7">Cell membrane</location>
        <topology evidence="1 7">Multi-pass membrane protein</topology>
    </subcellularLocation>
</comment>
<sequence length="287" mass="31309">MALFVFFFAIPTLQALQYAVTDWDGYSADFNDVGADNFTRVLTGDSLFRNALINNLKFLLVVVLLQTLMSLVLALALLRNTRVSVLLRALYFFPTILSSVSVAFIWKFVYDPSFGLANGVLGGLAAVPRLFGLNVADPAVNYLGNDAVAIYWVALAQCWAHIGQMMVVFVAGLQQVPKEFYEAAAIDGAGALSRFRHITVPQIVPSLTIVVAYTTIQSFKAFDLILGMSGIPPKQSLDILSTRIYTSYANSQYGYAAAESLVFMLLIALITVLQRRGLAALGREGRG</sequence>
<comment type="similarity">
    <text evidence="7">Belongs to the binding-protein-dependent transport system permease family.</text>
</comment>
<dbReference type="InterPro" id="IPR035906">
    <property type="entry name" value="MetI-like_sf"/>
</dbReference>
<evidence type="ECO:0000313" key="9">
    <source>
        <dbReference type="EMBL" id="OYO22846.1"/>
    </source>
</evidence>
<evidence type="ECO:0000256" key="3">
    <source>
        <dbReference type="ARBA" id="ARBA00022475"/>
    </source>
</evidence>
<reference evidence="9 10" key="1">
    <citation type="submission" date="2017-07" db="EMBL/GenBank/DDBJ databases">
        <title>Draft whole genome sequences of clinical Proprionibacteriaceae strains.</title>
        <authorList>
            <person name="Bernier A.-M."/>
            <person name="Bernard K."/>
            <person name="Domingo M.-C."/>
        </authorList>
    </citation>
    <scope>NUCLEOTIDE SEQUENCE [LARGE SCALE GENOMIC DNA]</scope>
    <source>
        <strain evidence="9 10">NML 130396</strain>
    </source>
</reference>
<dbReference type="Proteomes" id="UP000216311">
    <property type="component" value="Unassembled WGS sequence"/>
</dbReference>
<dbReference type="InterPro" id="IPR000515">
    <property type="entry name" value="MetI-like"/>
</dbReference>
<name>A0A255H6B0_9ACTN</name>
<organism evidence="9 10">
    <name type="scientific">Enemella dayhoffiae</name>
    <dbReference type="NCBI Taxonomy" id="2016507"/>
    <lineage>
        <taxon>Bacteria</taxon>
        <taxon>Bacillati</taxon>
        <taxon>Actinomycetota</taxon>
        <taxon>Actinomycetes</taxon>
        <taxon>Propionibacteriales</taxon>
        <taxon>Propionibacteriaceae</taxon>
        <taxon>Enemella</taxon>
    </lineage>
</organism>
<dbReference type="PANTHER" id="PTHR30193:SF41">
    <property type="entry name" value="DIACETYLCHITOBIOSE UPTAKE SYSTEM PERMEASE PROTEIN NGCF"/>
    <property type="match status" value="1"/>
</dbReference>
<keyword evidence="6" id="KW-0472">Membrane</keyword>
<protein>
    <submittedName>
        <fullName evidence="9">ABC transporter permease</fullName>
    </submittedName>
</protein>
<evidence type="ECO:0000313" key="10">
    <source>
        <dbReference type="Proteomes" id="UP000216311"/>
    </source>
</evidence>
<evidence type="ECO:0000256" key="4">
    <source>
        <dbReference type="ARBA" id="ARBA00022692"/>
    </source>
</evidence>
<evidence type="ECO:0000256" key="1">
    <source>
        <dbReference type="ARBA" id="ARBA00004651"/>
    </source>
</evidence>
<accession>A0A255H6B0</accession>
<gene>
    <name evidence="9" type="ORF">CGZ93_07055</name>
</gene>
<dbReference type="PROSITE" id="PS50928">
    <property type="entry name" value="ABC_TM1"/>
    <property type="match status" value="1"/>
</dbReference>
<evidence type="ECO:0000256" key="6">
    <source>
        <dbReference type="ARBA" id="ARBA00023136"/>
    </source>
</evidence>